<dbReference type="EMBL" id="JAKCXM010000485">
    <property type="protein sequence ID" value="KAJ0393528.1"/>
    <property type="molecule type" value="Genomic_DNA"/>
</dbReference>
<feature type="region of interest" description="Disordered" evidence="14">
    <location>
        <begin position="539"/>
        <end position="574"/>
    </location>
</feature>
<keyword evidence="8" id="KW-0862">Zinc</keyword>
<organism evidence="17 18">
    <name type="scientific">Pythium insidiosum</name>
    <name type="common">Pythiosis disease agent</name>
    <dbReference type="NCBI Taxonomy" id="114742"/>
    <lineage>
        <taxon>Eukaryota</taxon>
        <taxon>Sar</taxon>
        <taxon>Stramenopiles</taxon>
        <taxon>Oomycota</taxon>
        <taxon>Peronosporomycetes</taxon>
        <taxon>Pythiales</taxon>
        <taxon>Pythiaceae</taxon>
        <taxon>Pythium</taxon>
    </lineage>
</organism>
<keyword evidence="7 13" id="KW-0863">Zinc-finger</keyword>
<feature type="region of interest" description="Disordered" evidence="14">
    <location>
        <begin position="93"/>
        <end position="148"/>
    </location>
</feature>
<evidence type="ECO:0000256" key="14">
    <source>
        <dbReference type="SAM" id="MobiDB-lite"/>
    </source>
</evidence>
<evidence type="ECO:0000256" key="12">
    <source>
        <dbReference type="ARBA" id="ARBA00031556"/>
    </source>
</evidence>
<dbReference type="GO" id="GO:0005694">
    <property type="term" value="C:chromosome"/>
    <property type="evidence" value="ECO:0007669"/>
    <property type="project" value="UniProtKB-SubCell"/>
</dbReference>
<feature type="region of interest" description="Disordered" evidence="14">
    <location>
        <begin position="632"/>
        <end position="655"/>
    </location>
</feature>
<keyword evidence="4" id="KW-0479">Metal-binding</keyword>
<comment type="caution">
    <text evidence="17">The sequence shown here is derived from an EMBL/GenBank/DDBJ whole genome shotgun (WGS) entry which is preliminary data.</text>
</comment>
<keyword evidence="18" id="KW-1185">Reference proteome</keyword>
<dbReference type="InterPro" id="IPR018957">
    <property type="entry name" value="Znf_C3HC4_RING-type"/>
</dbReference>
<dbReference type="PANTHER" id="PTHR13763:SF0">
    <property type="entry name" value="BREAST CANCER TYPE 1 SUSCEPTIBILITY PROTEIN"/>
    <property type="match status" value="1"/>
</dbReference>
<dbReference type="InterPro" id="IPR017907">
    <property type="entry name" value="Znf_RING_CS"/>
</dbReference>
<keyword evidence="10" id="KW-0539">Nucleus</keyword>
<feature type="compositionally biased region" description="Low complexity" evidence="14">
    <location>
        <begin position="102"/>
        <end position="115"/>
    </location>
</feature>
<keyword evidence="11" id="KW-0131">Cell cycle</keyword>
<dbReference type="InterPro" id="IPR036420">
    <property type="entry name" value="BRCT_dom_sf"/>
</dbReference>
<feature type="domain" description="BRCT" evidence="16">
    <location>
        <begin position="720"/>
        <end position="822"/>
    </location>
</feature>
<feature type="compositionally biased region" description="Basic and acidic residues" evidence="14">
    <location>
        <begin position="402"/>
        <end position="415"/>
    </location>
</feature>
<feature type="compositionally biased region" description="Basic and acidic residues" evidence="14">
    <location>
        <begin position="116"/>
        <end position="128"/>
    </location>
</feature>
<gene>
    <name evidence="17" type="ORF">P43SY_006338</name>
</gene>
<feature type="compositionally biased region" description="Acidic residues" evidence="14">
    <location>
        <begin position="634"/>
        <end position="648"/>
    </location>
</feature>
<proteinExistence type="predicted"/>
<evidence type="ECO:0000256" key="8">
    <source>
        <dbReference type="ARBA" id="ARBA00022833"/>
    </source>
</evidence>
<name>A0AAD5Q2M6_PYTIN</name>
<feature type="compositionally biased region" description="Low complexity" evidence="14">
    <location>
        <begin position="185"/>
        <end position="214"/>
    </location>
</feature>
<evidence type="ECO:0000256" key="5">
    <source>
        <dbReference type="ARBA" id="ARBA00022737"/>
    </source>
</evidence>
<keyword evidence="5" id="KW-0677">Repeat</keyword>
<sequence>MDMLNEEQRDSIRMIREQLCCLLCDRVFEDPQCLDCKHNFCRECIHVHLKKRENFCPKCTLPTCPSEVTRNQFLQSILVAWKAVEQELHALEHPEDDTDGPSASASAAAAAAASSDPREQRRKSEFRAASDAVTSLLPRGPVGPSKWNIDTSELRQEAARAASAELSSAFGSLAQRAAAKSAALTASSSTCPSPSQTQLPPSQSQSQSQSQTQLPWGSANGNTNGVALPSRPRSPPRAVLASPASAAESPMAMLGTQDLESLRHKLVTQTQLLQQWQQSKDTAHVERHTQALRVVPTISAVERMKQLQSGLPRRSPPTPTRKDDGDSPDLLGIATPETPSRRPRREAAARATRQISQEAAMDPERLRGDEADDDVEEDEDSDGGMRRRHKRVRRSLALPMAERADRRPEPARREGLSNGVVVAASPLRPARSERRPAAVPRIFVPSSQAIEVVDMTQDDEEEEEEIVEQGVNKDHRVARHDTQDGDDEEVEESQLPAMTALPQQLGGANGSLQERARVSEDFRGAITAFHRSTRLHRLSGGTDVFSSPPSSRSSAARRPPLPPLPPSPMPAPPTAAREMVFVGTDLTREEAKAVLLACQRLGGRFGREFDLQRDPITGALASSVTHLITKACPLDEDDEDEDEDEEDEARSTRRRRCKRTAKYMRALAEGVWIVDVSWVRASLAAGRWVREKPFELVGDIYSDAVGKPRESRLRRQRTGRRSEIFSGLEFVLLCPPATFDFQIESLRAIVSHFGASVEWSSDYESRDPSARPHKPVGIVSKTLEPKDAEPLWAQYSMPIVRVTWIFDSISHVRLLPFDDYYPY</sequence>
<feature type="compositionally biased region" description="Acidic residues" evidence="14">
    <location>
        <begin position="370"/>
        <end position="382"/>
    </location>
</feature>
<dbReference type="Pfam" id="PF00097">
    <property type="entry name" value="zf-C3HC4"/>
    <property type="match status" value="1"/>
</dbReference>
<dbReference type="GO" id="GO:0008270">
    <property type="term" value="F:zinc ion binding"/>
    <property type="evidence" value="ECO:0007669"/>
    <property type="project" value="UniProtKB-KW"/>
</dbReference>
<dbReference type="GO" id="GO:0005634">
    <property type="term" value="C:nucleus"/>
    <property type="evidence" value="ECO:0007669"/>
    <property type="project" value="UniProtKB-SubCell"/>
</dbReference>
<dbReference type="PROSITE" id="PS50172">
    <property type="entry name" value="BRCT"/>
    <property type="match status" value="2"/>
</dbReference>
<dbReference type="InterPro" id="IPR013083">
    <property type="entry name" value="Znf_RING/FYVE/PHD"/>
</dbReference>
<evidence type="ECO:0000256" key="2">
    <source>
        <dbReference type="ARBA" id="ARBA00004286"/>
    </source>
</evidence>
<dbReference type="InterPro" id="IPR001357">
    <property type="entry name" value="BRCT_dom"/>
</dbReference>
<dbReference type="Proteomes" id="UP001209570">
    <property type="component" value="Unassembled WGS sequence"/>
</dbReference>
<feature type="region of interest" description="Disordered" evidence="14">
    <location>
        <begin position="185"/>
        <end position="251"/>
    </location>
</feature>
<evidence type="ECO:0000256" key="3">
    <source>
        <dbReference type="ARBA" id="ARBA00022454"/>
    </source>
</evidence>
<feature type="domain" description="BRCT" evidence="16">
    <location>
        <begin position="599"/>
        <end position="696"/>
    </location>
</feature>
<accession>A0AAD5Q2M6</accession>
<evidence type="ECO:0000256" key="6">
    <source>
        <dbReference type="ARBA" id="ARBA00022763"/>
    </source>
</evidence>
<dbReference type="PROSITE" id="PS50089">
    <property type="entry name" value="ZF_RING_2"/>
    <property type="match status" value="1"/>
</dbReference>
<keyword evidence="3" id="KW-0158">Chromosome</keyword>
<feature type="compositionally biased region" description="Pro residues" evidence="14">
    <location>
        <begin position="559"/>
        <end position="573"/>
    </location>
</feature>
<evidence type="ECO:0000256" key="9">
    <source>
        <dbReference type="ARBA" id="ARBA00023204"/>
    </source>
</evidence>
<evidence type="ECO:0000313" key="17">
    <source>
        <dbReference type="EMBL" id="KAJ0393528.1"/>
    </source>
</evidence>
<dbReference type="SMART" id="SM00292">
    <property type="entry name" value="BRCT"/>
    <property type="match status" value="2"/>
</dbReference>
<keyword evidence="6" id="KW-0227">DNA damage</keyword>
<feature type="domain" description="RING-type" evidence="15">
    <location>
        <begin position="21"/>
        <end position="60"/>
    </location>
</feature>
<evidence type="ECO:0000256" key="11">
    <source>
        <dbReference type="ARBA" id="ARBA00023306"/>
    </source>
</evidence>
<keyword evidence="9" id="KW-0234">DNA repair</keyword>
<feature type="compositionally biased region" description="Low complexity" evidence="14">
    <location>
        <begin position="226"/>
        <end position="250"/>
    </location>
</feature>
<dbReference type="SUPFAM" id="SSF52113">
    <property type="entry name" value="BRCT domain"/>
    <property type="match status" value="1"/>
</dbReference>
<dbReference type="InterPro" id="IPR031099">
    <property type="entry name" value="BRCA1-associated"/>
</dbReference>
<evidence type="ECO:0000256" key="4">
    <source>
        <dbReference type="ARBA" id="ARBA00022723"/>
    </source>
</evidence>
<reference evidence="17" key="1">
    <citation type="submission" date="2021-12" db="EMBL/GenBank/DDBJ databases">
        <title>Prjna785345.</title>
        <authorList>
            <person name="Rujirawat T."/>
            <person name="Krajaejun T."/>
        </authorList>
    </citation>
    <scope>NUCLEOTIDE SEQUENCE</scope>
    <source>
        <strain evidence="17">Pi057C3</strain>
    </source>
</reference>
<feature type="compositionally biased region" description="Low complexity" evidence="14">
    <location>
        <begin position="546"/>
        <end position="558"/>
    </location>
</feature>
<dbReference type="Pfam" id="PF00533">
    <property type="entry name" value="BRCT"/>
    <property type="match status" value="1"/>
</dbReference>
<dbReference type="SMART" id="SM00184">
    <property type="entry name" value="RING"/>
    <property type="match status" value="1"/>
</dbReference>
<dbReference type="GO" id="GO:0004842">
    <property type="term" value="F:ubiquitin-protein transferase activity"/>
    <property type="evidence" value="ECO:0007669"/>
    <property type="project" value="TreeGrafter"/>
</dbReference>
<comment type="subcellular location">
    <subcellularLocation>
        <location evidence="2">Chromosome</location>
    </subcellularLocation>
    <subcellularLocation>
        <location evidence="1">Nucleus</location>
    </subcellularLocation>
</comment>
<evidence type="ECO:0000313" key="18">
    <source>
        <dbReference type="Proteomes" id="UP001209570"/>
    </source>
</evidence>
<dbReference type="PROSITE" id="PS00518">
    <property type="entry name" value="ZF_RING_1"/>
    <property type="match status" value="1"/>
</dbReference>
<dbReference type="Gene3D" id="3.40.50.10190">
    <property type="entry name" value="BRCT domain"/>
    <property type="match status" value="2"/>
</dbReference>
<evidence type="ECO:0000259" key="15">
    <source>
        <dbReference type="PROSITE" id="PS50089"/>
    </source>
</evidence>
<dbReference type="Gene3D" id="3.30.40.10">
    <property type="entry name" value="Zinc/RING finger domain, C3HC4 (zinc finger)"/>
    <property type="match status" value="1"/>
</dbReference>
<dbReference type="PANTHER" id="PTHR13763">
    <property type="entry name" value="BREAST CANCER TYPE 1 SUSCEPTIBILITY PROTEIN BRCA1"/>
    <property type="match status" value="1"/>
</dbReference>
<dbReference type="GO" id="GO:0045944">
    <property type="term" value="P:positive regulation of transcription by RNA polymerase II"/>
    <property type="evidence" value="ECO:0007669"/>
    <property type="project" value="TreeGrafter"/>
</dbReference>
<evidence type="ECO:0000256" key="10">
    <source>
        <dbReference type="ARBA" id="ARBA00023242"/>
    </source>
</evidence>
<evidence type="ECO:0000259" key="16">
    <source>
        <dbReference type="PROSITE" id="PS50172"/>
    </source>
</evidence>
<protein>
    <recommendedName>
        <fullName evidence="12">RING-type E3 ubiquitin transferase BRCA1</fullName>
    </recommendedName>
</protein>
<evidence type="ECO:0000256" key="7">
    <source>
        <dbReference type="ARBA" id="ARBA00022771"/>
    </source>
</evidence>
<evidence type="ECO:0000256" key="13">
    <source>
        <dbReference type="PROSITE-ProRule" id="PRU00175"/>
    </source>
</evidence>
<evidence type="ECO:0000256" key="1">
    <source>
        <dbReference type="ARBA" id="ARBA00004123"/>
    </source>
</evidence>
<dbReference type="AlphaFoldDB" id="A0AAD5Q2M6"/>
<dbReference type="GO" id="GO:0000724">
    <property type="term" value="P:double-strand break repair via homologous recombination"/>
    <property type="evidence" value="ECO:0007669"/>
    <property type="project" value="TreeGrafter"/>
</dbReference>
<feature type="region of interest" description="Disordered" evidence="14">
    <location>
        <begin position="305"/>
        <end position="416"/>
    </location>
</feature>
<dbReference type="InterPro" id="IPR001841">
    <property type="entry name" value="Znf_RING"/>
</dbReference>
<dbReference type="SUPFAM" id="SSF57850">
    <property type="entry name" value="RING/U-box"/>
    <property type="match status" value="1"/>
</dbReference>